<feature type="compositionally biased region" description="Low complexity" evidence="1">
    <location>
        <begin position="79"/>
        <end position="100"/>
    </location>
</feature>
<feature type="region of interest" description="Disordered" evidence="1">
    <location>
        <begin position="79"/>
        <end position="184"/>
    </location>
</feature>
<sequence length="184" mass="18461">MQPTLSAVSACSPQCTLRSSSSTCAATCPASATTSCSAPGSMAGMEPAPPAAAECCSARGTPLSRILRSRLLATNCVSRPSRSTVPSSSRALASVALRPSGSCRPSGRDRPDTAPPAAARLSASKLRWSRLAPSSPGGPAAALGRAAMTGPAGYAPPPPSGGAWPPVYVASDWLSGSRGRGRRR</sequence>
<protein>
    <submittedName>
        <fullName evidence="2">Uncharacterized protein</fullName>
    </submittedName>
</protein>
<accession>A0A8C2SWD2</accession>
<dbReference type="Proteomes" id="UP000694412">
    <property type="component" value="Chromosome 3"/>
</dbReference>
<name>A0A8C2SWD2_COTJA</name>
<keyword evidence="3" id="KW-1185">Reference proteome</keyword>
<evidence type="ECO:0000313" key="3">
    <source>
        <dbReference type="Proteomes" id="UP000694412"/>
    </source>
</evidence>
<feature type="compositionally biased region" description="Low complexity" evidence="1">
    <location>
        <begin position="129"/>
        <end position="153"/>
    </location>
</feature>
<dbReference type="AlphaFoldDB" id="A0A8C2SWD2"/>
<evidence type="ECO:0000256" key="1">
    <source>
        <dbReference type="SAM" id="MobiDB-lite"/>
    </source>
</evidence>
<dbReference type="Ensembl" id="ENSCJPT00005006889.1">
    <property type="protein sequence ID" value="ENSCJPP00005004014.1"/>
    <property type="gene ID" value="ENSCJPG00005004083.1"/>
</dbReference>
<organism evidence="2 3">
    <name type="scientific">Coturnix japonica</name>
    <name type="common">Japanese quail</name>
    <name type="synonym">Coturnix coturnix japonica</name>
    <dbReference type="NCBI Taxonomy" id="93934"/>
    <lineage>
        <taxon>Eukaryota</taxon>
        <taxon>Metazoa</taxon>
        <taxon>Chordata</taxon>
        <taxon>Craniata</taxon>
        <taxon>Vertebrata</taxon>
        <taxon>Euteleostomi</taxon>
        <taxon>Archelosauria</taxon>
        <taxon>Archosauria</taxon>
        <taxon>Dinosauria</taxon>
        <taxon>Saurischia</taxon>
        <taxon>Theropoda</taxon>
        <taxon>Coelurosauria</taxon>
        <taxon>Aves</taxon>
        <taxon>Neognathae</taxon>
        <taxon>Galloanserae</taxon>
        <taxon>Galliformes</taxon>
        <taxon>Phasianidae</taxon>
        <taxon>Perdicinae</taxon>
        <taxon>Coturnix</taxon>
    </lineage>
</organism>
<reference evidence="2" key="2">
    <citation type="submission" date="2025-08" db="UniProtKB">
        <authorList>
            <consortium name="Ensembl"/>
        </authorList>
    </citation>
    <scope>IDENTIFICATION</scope>
</reference>
<proteinExistence type="predicted"/>
<evidence type="ECO:0000313" key="2">
    <source>
        <dbReference type="Ensembl" id="ENSCJPP00005004014.1"/>
    </source>
</evidence>
<reference evidence="2" key="1">
    <citation type="submission" date="2015-11" db="EMBL/GenBank/DDBJ databases">
        <authorList>
            <consortium name="International Coturnix japonica Genome Analysis Consortium"/>
            <person name="Warren W."/>
            <person name="Burt D.W."/>
            <person name="Antin P.B."/>
            <person name="Lanford R."/>
            <person name="Gros J."/>
            <person name="Wilson R.K."/>
        </authorList>
    </citation>
    <scope>NUCLEOTIDE SEQUENCE [LARGE SCALE GENOMIC DNA]</scope>
</reference>
<dbReference type="GeneTree" id="ENSGT00960000189421"/>
<reference evidence="2" key="3">
    <citation type="submission" date="2025-09" db="UniProtKB">
        <authorList>
            <consortium name="Ensembl"/>
        </authorList>
    </citation>
    <scope>IDENTIFICATION</scope>
</reference>